<evidence type="ECO:0000256" key="6">
    <source>
        <dbReference type="ARBA" id="ARBA00022840"/>
    </source>
</evidence>
<dbReference type="SUPFAM" id="SSF51984">
    <property type="entry name" value="MurCD N-terminal domain"/>
    <property type="match status" value="1"/>
</dbReference>
<dbReference type="NCBIfam" id="TIGR01087">
    <property type="entry name" value="murD"/>
    <property type="match status" value="1"/>
</dbReference>
<dbReference type="PANTHER" id="PTHR43692:SF1">
    <property type="entry name" value="UDP-N-ACETYLMURAMOYLALANINE--D-GLUTAMATE LIGASE"/>
    <property type="match status" value="1"/>
</dbReference>
<evidence type="ECO:0000256" key="1">
    <source>
        <dbReference type="ARBA" id="ARBA00004496"/>
    </source>
</evidence>
<evidence type="ECO:0000313" key="9">
    <source>
        <dbReference type="EMBL" id="GGG05482.1"/>
    </source>
</evidence>
<keyword evidence="7" id="KW-0132">Cell division</keyword>
<dbReference type="PANTHER" id="PTHR43692">
    <property type="entry name" value="UDP-N-ACETYLMURAMOYLALANINE--D-GLUTAMATE LIGASE"/>
    <property type="match status" value="1"/>
</dbReference>
<feature type="binding site" evidence="7">
    <location>
        <begin position="121"/>
        <end position="127"/>
    </location>
    <ligand>
        <name>ATP</name>
        <dbReference type="ChEBI" id="CHEBI:30616"/>
    </ligand>
</feature>
<comment type="catalytic activity">
    <reaction evidence="7">
        <text>UDP-N-acetyl-alpha-D-muramoyl-L-alanine + D-glutamate + ATP = UDP-N-acetyl-alpha-D-muramoyl-L-alanyl-D-glutamate + ADP + phosphate + H(+)</text>
        <dbReference type="Rhea" id="RHEA:16429"/>
        <dbReference type="ChEBI" id="CHEBI:15378"/>
        <dbReference type="ChEBI" id="CHEBI:29986"/>
        <dbReference type="ChEBI" id="CHEBI:30616"/>
        <dbReference type="ChEBI" id="CHEBI:43474"/>
        <dbReference type="ChEBI" id="CHEBI:83898"/>
        <dbReference type="ChEBI" id="CHEBI:83900"/>
        <dbReference type="ChEBI" id="CHEBI:456216"/>
        <dbReference type="EC" id="6.3.2.9"/>
    </reaction>
</comment>
<comment type="caution">
    <text evidence="9">The sequence shown here is derived from an EMBL/GenBank/DDBJ whole genome shotgun (WGS) entry which is preliminary data.</text>
</comment>
<dbReference type="GO" id="GO:0051301">
    <property type="term" value="P:cell division"/>
    <property type="evidence" value="ECO:0007669"/>
    <property type="project" value="UniProtKB-KW"/>
</dbReference>
<dbReference type="Gene3D" id="3.90.190.20">
    <property type="entry name" value="Mur ligase, C-terminal domain"/>
    <property type="match status" value="1"/>
</dbReference>
<reference evidence="9" key="2">
    <citation type="submission" date="2020-09" db="EMBL/GenBank/DDBJ databases">
        <authorList>
            <person name="Sun Q."/>
            <person name="Sedlacek I."/>
        </authorList>
    </citation>
    <scope>NUCLEOTIDE SEQUENCE</scope>
    <source>
        <strain evidence="9">CCM 7905</strain>
    </source>
</reference>
<gene>
    <name evidence="7 9" type="primary">murD</name>
    <name evidence="9" type="ORF">GCM10007304_19490</name>
</gene>
<evidence type="ECO:0000256" key="2">
    <source>
        <dbReference type="ARBA" id="ARBA00004752"/>
    </source>
</evidence>
<evidence type="ECO:0000256" key="7">
    <source>
        <dbReference type="HAMAP-Rule" id="MF_00639"/>
    </source>
</evidence>
<organism evidence="9 10">
    <name type="scientific">Rhodococcoides trifolii</name>
    <dbReference type="NCBI Taxonomy" id="908250"/>
    <lineage>
        <taxon>Bacteria</taxon>
        <taxon>Bacillati</taxon>
        <taxon>Actinomycetota</taxon>
        <taxon>Actinomycetes</taxon>
        <taxon>Mycobacteriales</taxon>
        <taxon>Nocardiaceae</taxon>
        <taxon>Rhodococcoides</taxon>
    </lineage>
</organism>
<accession>A0A917FVV3</accession>
<dbReference type="Pfam" id="PF21799">
    <property type="entry name" value="MurD-like_N"/>
    <property type="match status" value="1"/>
</dbReference>
<comment type="similarity">
    <text evidence="7">Belongs to the MurCDEF family.</text>
</comment>
<keyword evidence="7" id="KW-0133">Cell shape</keyword>
<evidence type="ECO:0000259" key="8">
    <source>
        <dbReference type="Pfam" id="PF08245"/>
    </source>
</evidence>
<evidence type="ECO:0000256" key="4">
    <source>
        <dbReference type="ARBA" id="ARBA00022598"/>
    </source>
</evidence>
<feature type="domain" description="Mur ligase central" evidence="8">
    <location>
        <begin position="119"/>
        <end position="242"/>
    </location>
</feature>
<comment type="function">
    <text evidence="7">Cell wall formation. Catalyzes the addition of glutamate to the nucleotide precursor UDP-N-acetylmuramoyl-L-alanine (UMA).</text>
</comment>
<dbReference type="GO" id="GO:0008764">
    <property type="term" value="F:UDP-N-acetylmuramoylalanine-D-glutamate ligase activity"/>
    <property type="evidence" value="ECO:0007669"/>
    <property type="project" value="UniProtKB-UniRule"/>
</dbReference>
<evidence type="ECO:0000313" key="10">
    <source>
        <dbReference type="Proteomes" id="UP000654257"/>
    </source>
</evidence>
<dbReference type="HAMAP" id="MF_00639">
    <property type="entry name" value="MurD"/>
    <property type="match status" value="1"/>
</dbReference>
<dbReference type="GO" id="GO:0005737">
    <property type="term" value="C:cytoplasm"/>
    <property type="evidence" value="ECO:0007669"/>
    <property type="project" value="UniProtKB-SubCell"/>
</dbReference>
<keyword evidence="3 7" id="KW-0963">Cytoplasm</keyword>
<dbReference type="EC" id="6.3.2.9" evidence="7"/>
<protein>
    <recommendedName>
        <fullName evidence="7">UDP-N-acetylmuramoylalanine--D-glutamate ligase</fullName>
        <ecNumber evidence="7">6.3.2.9</ecNumber>
    </recommendedName>
    <alternativeName>
        <fullName evidence="7">D-glutamic acid-adding enzyme</fullName>
    </alternativeName>
    <alternativeName>
        <fullName evidence="7">UDP-N-acetylmuramoyl-L-alanyl-D-glutamate synthetase</fullName>
    </alternativeName>
</protein>
<dbReference type="Gene3D" id="3.40.1190.10">
    <property type="entry name" value="Mur-like, catalytic domain"/>
    <property type="match status" value="1"/>
</dbReference>
<dbReference type="InterPro" id="IPR005762">
    <property type="entry name" value="MurD"/>
</dbReference>
<keyword evidence="5 7" id="KW-0547">Nucleotide-binding</keyword>
<sequence>MVLESLAGKRVLVTGGRVTGRAVVPVLLDLGARVTVADSDSGELERCAALGAETVVISELDAAAVSEFALVVTSPGFRPDASPLDAAAAAGVPIWGDVELAWRVDRAGVYGPPRTWAVVTGTNGKTTTTSMLELILRADGRRAVACGNIGVPVADALRNVEQADVLAIELSSFQLFWAPSVRPDAGVVVNIAEDHLDWHGSMDAYVEAKLRAVSGRIGVVGLDDPIAGTLLPRASAEKTFGFTAETSGPGRIGVEAGHLVDRVFADGELLADVADIEPSGPAGLQDALAAASVARAVGVSAGAVADGLRGFRVGPHRAAVVRELGGVVFVDDSKATNPHAARSSILAHDRVVWLAGGLLKGAVVDDLVRDVASRLIAAVVFGRDADQIAGALARHAPDVPVVRVLSGDDADVVDDTDVTDGDEVMRRVVREAASRALPGSAVLLAPSTASFDQFRDYGHRGDSFAAAALALTAGDLAGHTR</sequence>
<name>A0A917FVV3_9NOCA</name>
<dbReference type="Gene3D" id="3.40.50.720">
    <property type="entry name" value="NAD(P)-binding Rossmann-like Domain"/>
    <property type="match status" value="1"/>
</dbReference>
<reference evidence="9" key="1">
    <citation type="journal article" date="2014" name="Int. J. Syst. Evol. Microbiol.">
        <title>Complete genome sequence of Corynebacterium casei LMG S-19264T (=DSM 44701T), isolated from a smear-ripened cheese.</title>
        <authorList>
            <consortium name="US DOE Joint Genome Institute (JGI-PGF)"/>
            <person name="Walter F."/>
            <person name="Albersmeier A."/>
            <person name="Kalinowski J."/>
            <person name="Ruckert C."/>
        </authorList>
    </citation>
    <scope>NUCLEOTIDE SEQUENCE</scope>
    <source>
        <strain evidence="9">CCM 7905</strain>
    </source>
</reference>
<dbReference type="InterPro" id="IPR036615">
    <property type="entry name" value="Mur_ligase_C_dom_sf"/>
</dbReference>
<comment type="subcellular location">
    <subcellularLocation>
        <location evidence="1 7">Cytoplasm</location>
    </subcellularLocation>
</comment>
<dbReference type="GO" id="GO:0005524">
    <property type="term" value="F:ATP binding"/>
    <property type="evidence" value="ECO:0007669"/>
    <property type="project" value="UniProtKB-UniRule"/>
</dbReference>
<dbReference type="RefSeq" id="WP_188544597.1">
    <property type="nucleotide sequence ID" value="NZ_BMCU01000002.1"/>
</dbReference>
<dbReference type="EMBL" id="BMCU01000002">
    <property type="protein sequence ID" value="GGG05482.1"/>
    <property type="molecule type" value="Genomic_DNA"/>
</dbReference>
<dbReference type="AlphaFoldDB" id="A0A917FVV3"/>
<proteinExistence type="inferred from homology"/>
<keyword evidence="4 7" id="KW-0436">Ligase</keyword>
<dbReference type="GO" id="GO:0008360">
    <property type="term" value="P:regulation of cell shape"/>
    <property type="evidence" value="ECO:0007669"/>
    <property type="project" value="UniProtKB-KW"/>
</dbReference>
<keyword evidence="6 7" id="KW-0067">ATP-binding</keyword>
<dbReference type="SUPFAM" id="SSF53623">
    <property type="entry name" value="MurD-like peptide ligases, catalytic domain"/>
    <property type="match status" value="1"/>
</dbReference>
<dbReference type="Proteomes" id="UP000654257">
    <property type="component" value="Unassembled WGS sequence"/>
</dbReference>
<dbReference type="GO" id="GO:0071555">
    <property type="term" value="P:cell wall organization"/>
    <property type="evidence" value="ECO:0007669"/>
    <property type="project" value="UniProtKB-KW"/>
</dbReference>
<keyword evidence="7" id="KW-0573">Peptidoglycan synthesis</keyword>
<dbReference type="InterPro" id="IPR036565">
    <property type="entry name" value="Mur-like_cat_sf"/>
</dbReference>
<keyword evidence="10" id="KW-1185">Reference proteome</keyword>
<dbReference type="SUPFAM" id="SSF53244">
    <property type="entry name" value="MurD-like peptide ligases, peptide-binding domain"/>
    <property type="match status" value="1"/>
</dbReference>
<evidence type="ECO:0000256" key="3">
    <source>
        <dbReference type="ARBA" id="ARBA00022490"/>
    </source>
</evidence>
<keyword evidence="7" id="KW-0131">Cell cycle</keyword>
<comment type="pathway">
    <text evidence="2 7">Cell wall biogenesis; peptidoglycan biosynthesis.</text>
</comment>
<dbReference type="Pfam" id="PF08245">
    <property type="entry name" value="Mur_ligase_M"/>
    <property type="match status" value="1"/>
</dbReference>
<keyword evidence="7" id="KW-0961">Cell wall biogenesis/degradation</keyword>
<dbReference type="GO" id="GO:0009252">
    <property type="term" value="P:peptidoglycan biosynthetic process"/>
    <property type="evidence" value="ECO:0007669"/>
    <property type="project" value="UniProtKB-UniRule"/>
</dbReference>
<evidence type="ECO:0000256" key="5">
    <source>
        <dbReference type="ARBA" id="ARBA00022741"/>
    </source>
</evidence>
<dbReference type="InterPro" id="IPR013221">
    <property type="entry name" value="Mur_ligase_cen"/>
</dbReference>